<evidence type="ECO:0000313" key="2">
    <source>
        <dbReference type="Proteomes" id="UP000652761"/>
    </source>
</evidence>
<organism evidence="1 2">
    <name type="scientific">Colocasia esculenta</name>
    <name type="common">Wild taro</name>
    <name type="synonym">Arum esculentum</name>
    <dbReference type="NCBI Taxonomy" id="4460"/>
    <lineage>
        <taxon>Eukaryota</taxon>
        <taxon>Viridiplantae</taxon>
        <taxon>Streptophyta</taxon>
        <taxon>Embryophyta</taxon>
        <taxon>Tracheophyta</taxon>
        <taxon>Spermatophyta</taxon>
        <taxon>Magnoliopsida</taxon>
        <taxon>Liliopsida</taxon>
        <taxon>Araceae</taxon>
        <taxon>Aroideae</taxon>
        <taxon>Colocasieae</taxon>
        <taxon>Colocasia</taxon>
    </lineage>
</organism>
<evidence type="ECO:0000313" key="1">
    <source>
        <dbReference type="EMBL" id="MQM10550.1"/>
    </source>
</evidence>
<comment type="caution">
    <text evidence="1">The sequence shown here is derived from an EMBL/GenBank/DDBJ whole genome shotgun (WGS) entry which is preliminary data.</text>
</comment>
<protein>
    <submittedName>
        <fullName evidence="1">Uncharacterized protein</fullName>
    </submittedName>
</protein>
<dbReference type="AlphaFoldDB" id="A0A843X449"/>
<proteinExistence type="predicted"/>
<reference evidence="1" key="1">
    <citation type="submission" date="2017-07" db="EMBL/GenBank/DDBJ databases">
        <title>Taro Niue Genome Assembly and Annotation.</title>
        <authorList>
            <person name="Atibalentja N."/>
            <person name="Keating K."/>
            <person name="Fields C.J."/>
        </authorList>
    </citation>
    <scope>NUCLEOTIDE SEQUENCE</scope>
    <source>
        <strain evidence="1">Niue_2</strain>
        <tissue evidence="1">Leaf</tissue>
    </source>
</reference>
<keyword evidence="2" id="KW-1185">Reference proteome</keyword>
<name>A0A843X449_COLES</name>
<dbReference type="EMBL" id="NMUH01004702">
    <property type="protein sequence ID" value="MQM10550.1"/>
    <property type="molecule type" value="Genomic_DNA"/>
</dbReference>
<sequence length="111" mass="12293">MASDRSWMHREIVDHVVSVEFMAGVETFIQFALGNPNAAVDSKDCVRGQQTVRESRRLPICLLVPGRTIAEQGLRHHQQCNFLSLYTSGYAPGSVVLVYGFSCGTGYVNLM</sequence>
<gene>
    <name evidence="1" type="ORF">Taro_043442</name>
</gene>
<dbReference type="Proteomes" id="UP000652761">
    <property type="component" value="Unassembled WGS sequence"/>
</dbReference>
<accession>A0A843X449</accession>